<evidence type="ECO:0000256" key="16">
    <source>
        <dbReference type="ARBA" id="ARBA00033235"/>
    </source>
</evidence>
<feature type="active site" description="Proton donor" evidence="18">
    <location>
        <position position="513"/>
    </location>
</feature>
<keyword evidence="8 17" id="KW-0813">Transport</keyword>
<keyword evidence="9 17" id="KW-0963">Cytoplasm</keyword>
<evidence type="ECO:0000256" key="10">
    <source>
        <dbReference type="ARBA" id="ARBA00022597"/>
    </source>
</evidence>
<evidence type="ECO:0000256" key="4">
    <source>
        <dbReference type="ARBA" id="ARBA00004496"/>
    </source>
</evidence>
<evidence type="ECO:0000256" key="19">
    <source>
        <dbReference type="PIRSR" id="PIRSR000732-2"/>
    </source>
</evidence>
<keyword evidence="15 17" id="KW-0460">Magnesium</keyword>
<dbReference type="InterPro" id="IPR040442">
    <property type="entry name" value="Pyrv_kinase-like_dom_sf"/>
</dbReference>
<feature type="binding site" evidence="20">
    <location>
        <position position="466"/>
    </location>
    <ligand>
        <name>Mg(2+)</name>
        <dbReference type="ChEBI" id="CHEBI:18420"/>
    </ligand>
</feature>
<dbReference type="NCBIfam" id="TIGR01417">
    <property type="entry name" value="PTS_I_fam"/>
    <property type="match status" value="1"/>
</dbReference>
<dbReference type="PANTHER" id="PTHR46244">
    <property type="entry name" value="PHOSPHOENOLPYRUVATE-PROTEIN PHOSPHOTRANSFERASE"/>
    <property type="match status" value="1"/>
</dbReference>
<keyword evidence="13 17" id="KW-0479">Metal-binding</keyword>
<comment type="function">
    <text evidence="3 17">General (non sugar-specific) component of the phosphoenolpyruvate-dependent sugar phosphotransferase system (sugar PTS). This major carbohydrate active-transport system catalyzes the phosphorylation of incoming sugar substrates concomitantly with their translocation across the cell membrane. Enzyme I transfers the phosphoryl group from phosphoenolpyruvate (PEP) to the phosphoryl carrier protein (HPr).</text>
</comment>
<dbReference type="InterPro" id="IPR008731">
    <property type="entry name" value="PTS_EIN"/>
</dbReference>
<dbReference type="PIRSF" id="PIRSF000732">
    <property type="entry name" value="PTS_enzyme_I"/>
    <property type="match status" value="1"/>
</dbReference>
<evidence type="ECO:0000259" key="23">
    <source>
        <dbReference type="Pfam" id="PF05524"/>
    </source>
</evidence>
<dbReference type="Gene3D" id="1.10.274.10">
    <property type="entry name" value="PtsI, HPr-binding domain"/>
    <property type="match status" value="1"/>
</dbReference>
<dbReference type="PRINTS" id="PR01736">
    <property type="entry name" value="PHPHTRNFRASE"/>
</dbReference>
<dbReference type="EC" id="2.7.3.9" evidence="6 17"/>
<evidence type="ECO:0000256" key="3">
    <source>
        <dbReference type="ARBA" id="ARBA00002728"/>
    </source>
</evidence>
<organism evidence="24 25">
    <name type="scientific">Candidatus Zymogenus saltonus</name>
    <dbReference type="NCBI Taxonomy" id="2844893"/>
    <lineage>
        <taxon>Bacteria</taxon>
        <taxon>Deltaproteobacteria</taxon>
        <taxon>Candidatus Zymogenia</taxon>
        <taxon>Candidatus Zymogeniales</taxon>
        <taxon>Candidatus Zymogenaceae</taxon>
        <taxon>Candidatus Zymogenus</taxon>
    </lineage>
</organism>
<dbReference type="InterPro" id="IPR000121">
    <property type="entry name" value="PEP_util_C"/>
</dbReference>
<dbReference type="GO" id="GO:0009401">
    <property type="term" value="P:phosphoenolpyruvate-dependent sugar phosphotransferase system"/>
    <property type="evidence" value="ECO:0007669"/>
    <property type="project" value="UniProtKB-KW"/>
</dbReference>
<feature type="binding site" evidence="19">
    <location>
        <position position="307"/>
    </location>
    <ligand>
        <name>phosphoenolpyruvate</name>
        <dbReference type="ChEBI" id="CHEBI:58702"/>
    </ligand>
</feature>
<dbReference type="Gene3D" id="3.20.20.60">
    <property type="entry name" value="Phosphoenolpyruvate-binding domains"/>
    <property type="match status" value="1"/>
</dbReference>
<name>A0A9D8KIE1_9DELT</name>
<evidence type="ECO:0000256" key="11">
    <source>
        <dbReference type="ARBA" id="ARBA00022679"/>
    </source>
</evidence>
<gene>
    <name evidence="24" type="primary">ptsP</name>
    <name evidence="24" type="ORF">JW984_13445</name>
</gene>
<dbReference type="SUPFAM" id="SSF51621">
    <property type="entry name" value="Phosphoenolpyruvate/pyruvate domain"/>
    <property type="match status" value="1"/>
</dbReference>
<comment type="similarity">
    <text evidence="5 17">Belongs to the PEP-utilizing enzyme family.</text>
</comment>
<dbReference type="GO" id="GO:0016301">
    <property type="term" value="F:kinase activity"/>
    <property type="evidence" value="ECO:0007669"/>
    <property type="project" value="UniProtKB-KW"/>
</dbReference>
<dbReference type="Pfam" id="PF00391">
    <property type="entry name" value="PEP-utilizers"/>
    <property type="match status" value="1"/>
</dbReference>
<evidence type="ECO:0000256" key="14">
    <source>
        <dbReference type="ARBA" id="ARBA00022777"/>
    </source>
</evidence>
<feature type="active site" description="Tele-phosphohistidine intermediate" evidence="18">
    <location>
        <position position="200"/>
    </location>
</feature>
<evidence type="ECO:0000313" key="25">
    <source>
        <dbReference type="Proteomes" id="UP000809273"/>
    </source>
</evidence>
<evidence type="ECO:0000259" key="21">
    <source>
        <dbReference type="Pfam" id="PF00391"/>
    </source>
</evidence>
<feature type="domain" description="Phosphotransferase system enzyme I N-terminal" evidence="23">
    <location>
        <begin position="12"/>
        <end position="125"/>
    </location>
</feature>
<keyword evidence="12 17" id="KW-0598">Phosphotransferase system</keyword>
<evidence type="ECO:0000256" key="6">
    <source>
        <dbReference type="ARBA" id="ARBA00012232"/>
    </source>
</evidence>
<evidence type="ECO:0000256" key="15">
    <source>
        <dbReference type="ARBA" id="ARBA00022842"/>
    </source>
</evidence>
<dbReference type="GO" id="GO:0008965">
    <property type="term" value="F:phosphoenolpyruvate-protein phosphotransferase activity"/>
    <property type="evidence" value="ECO:0007669"/>
    <property type="project" value="UniProtKB-EC"/>
</dbReference>
<evidence type="ECO:0000259" key="22">
    <source>
        <dbReference type="Pfam" id="PF02896"/>
    </source>
</evidence>
<evidence type="ECO:0000256" key="18">
    <source>
        <dbReference type="PIRSR" id="PIRSR000732-1"/>
    </source>
</evidence>
<dbReference type="InterPro" id="IPR050499">
    <property type="entry name" value="PEP-utilizing_PTS_enzyme"/>
</dbReference>
<reference evidence="24" key="1">
    <citation type="journal article" date="2021" name="Environ. Microbiol.">
        <title>Genomic characterization of three novel Desulfobacterota classes expand the metabolic and phylogenetic diversity of the phylum.</title>
        <authorList>
            <person name="Murphy C.L."/>
            <person name="Biggerstaff J."/>
            <person name="Eichhorn A."/>
            <person name="Ewing E."/>
            <person name="Shahan R."/>
            <person name="Soriano D."/>
            <person name="Stewart S."/>
            <person name="VanMol K."/>
            <person name="Walker R."/>
            <person name="Walters P."/>
            <person name="Elshahed M.S."/>
            <person name="Youssef N.H."/>
        </authorList>
    </citation>
    <scope>NUCLEOTIDE SEQUENCE</scope>
    <source>
        <strain evidence="24">Zod_Metabat.24</strain>
    </source>
</reference>
<dbReference type="Gene3D" id="3.50.30.10">
    <property type="entry name" value="Phosphohistidine domain"/>
    <property type="match status" value="1"/>
</dbReference>
<dbReference type="GO" id="GO:0005737">
    <property type="term" value="C:cytoplasm"/>
    <property type="evidence" value="ECO:0007669"/>
    <property type="project" value="UniProtKB-SubCell"/>
</dbReference>
<dbReference type="Pfam" id="PF02896">
    <property type="entry name" value="PEP-utilizers_C"/>
    <property type="match status" value="1"/>
</dbReference>
<feature type="binding site" evidence="19">
    <location>
        <begin position="465"/>
        <end position="466"/>
    </location>
    <ligand>
        <name>phosphoenolpyruvate</name>
        <dbReference type="ChEBI" id="CHEBI:58702"/>
    </ligand>
</feature>
<comment type="subcellular location">
    <subcellularLocation>
        <location evidence="4 17">Cytoplasm</location>
    </subcellularLocation>
</comment>
<feature type="binding site" evidence="19">
    <location>
        <position position="343"/>
    </location>
    <ligand>
        <name>phosphoenolpyruvate</name>
        <dbReference type="ChEBI" id="CHEBI:58702"/>
    </ligand>
</feature>
<feature type="domain" description="PEP-utilising enzyme C-terminal" evidence="22">
    <location>
        <begin position="262"/>
        <end position="551"/>
    </location>
</feature>
<comment type="catalytic activity">
    <reaction evidence="1 17">
        <text>L-histidyl-[protein] + phosphoenolpyruvate = N(pros)-phospho-L-histidyl-[protein] + pyruvate</text>
        <dbReference type="Rhea" id="RHEA:23880"/>
        <dbReference type="Rhea" id="RHEA-COMP:9745"/>
        <dbReference type="Rhea" id="RHEA-COMP:9746"/>
        <dbReference type="ChEBI" id="CHEBI:15361"/>
        <dbReference type="ChEBI" id="CHEBI:29979"/>
        <dbReference type="ChEBI" id="CHEBI:58702"/>
        <dbReference type="ChEBI" id="CHEBI:64837"/>
        <dbReference type="EC" id="2.7.3.9"/>
    </reaction>
</comment>
<dbReference type="SUPFAM" id="SSF52009">
    <property type="entry name" value="Phosphohistidine domain"/>
    <property type="match status" value="1"/>
</dbReference>
<feature type="binding site" evidence="20">
    <location>
        <position position="442"/>
    </location>
    <ligand>
        <name>Mg(2+)</name>
        <dbReference type="ChEBI" id="CHEBI:18420"/>
    </ligand>
</feature>
<accession>A0A9D8KIE1</accession>
<keyword evidence="10 17" id="KW-0762">Sugar transport</keyword>
<proteinExistence type="inferred from homology"/>
<evidence type="ECO:0000256" key="5">
    <source>
        <dbReference type="ARBA" id="ARBA00007837"/>
    </source>
</evidence>
<dbReference type="GO" id="GO:0046872">
    <property type="term" value="F:metal ion binding"/>
    <property type="evidence" value="ECO:0007669"/>
    <property type="project" value="UniProtKB-KW"/>
</dbReference>
<feature type="domain" description="PEP-utilising enzyme mobile" evidence="21">
    <location>
        <begin position="165"/>
        <end position="236"/>
    </location>
</feature>
<dbReference type="Pfam" id="PF05524">
    <property type="entry name" value="PEP-utilisers_N"/>
    <property type="match status" value="1"/>
</dbReference>
<evidence type="ECO:0000256" key="12">
    <source>
        <dbReference type="ARBA" id="ARBA00022683"/>
    </source>
</evidence>
<evidence type="ECO:0000256" key="1">
    <source>
        <dbReference type="ARBA" id="ARBA00000683"/>
    </source>
</evidence>
<dbReference type="InterPro" id="IPR015813">
    <property type="entry name" value="Pyrv/PenolPyrv_kinase-like_dom"/>
</dbReference>
<dbReference type="InterPro" id="IPR008279">
    <property type="entry name" value="PEP-util_enz_mobile_dom"/>
</dbReference>
<evidence type="ECO:0000313" key="24">
    <source>
        <dbReference type="EMBL" id="MBN1574196.1"/>
    </source>
</evidence>
<evidence type="ECO:0000256" key="20">
    <source>
        <dbReference type="PIRSR" id="PIRSR000732-3"/>
    </source>
</evidence>
<dbReference type="EMBL" id="JAFGIX010000069">
    <property type="protein sequence ID" value="MBN1574196.1"/>
    <property type="molecule type" value="Genomic_DNA"/>
</dbReference>
<dbReference type="InterPro" id="IPR024692">
    <property type="entry name" value="PTS_EI"/>
</dbReference>
<evidence type="ECO:0000256" key="7">
    <source>
        <dbReference type="ARBA" id="ARBA00016544"/>
    </source>
</evidence>
<evidence type="ECO:0000256" key="8">
    <source>
        <dbReference type="ARBA" id="ARBA00022448"/>
    </source>
</evidence>
<dbReference type="PROSITE" id="PS00370">
    <property type="entry name" value="PEP_ENZYMES_PHOS_SITE"/>
    <property type="match status" value="1"/>
</dbReference>
<dbReference type="AlphaFoldDB" id="A0A9D8KIE1"/>
<dbReference type="PANTHER" id="PTHR46244:SF3">
    <property type="entry name" value="PHOSPHOENOLPYRUVATE-PROTEIN PHOSPHOTRANSFERASE"/>
    <property type="match status" value="1"/>
</dbReference>
<feature type="binding site" evidence="19">
    <location>
        <position position="476"/>
    </location>
    <ligand>
        <name>phosphoenolpyruvate</name>
        <dbReference type="ChEBI" id="CHEBI:58702"/>
    </ligand>
</feature>
<comment type="cofactor">
    <cofactor evidence="2 17 20">
        <name>Mg(2+)</name>
        <dbReference type="ChEBI" id="CHEBI:18420"/>
    </cofactor>
</comment>
<dbReference type="InterPro" id="IPR036637">
    <property type="entry name" value="Phosphohistidine_dom_sf"/>
</dbReference>
<keyword evidence="11 17" id="KW-0808">Transferase</keyword>
<evidence type="ECO:0000256" key="13">
    <source>
        <dbReference type="ARBA" id="ARBA00022723"/>
    </source>
</evidence>
<evidence type="ECO:0000256" key="17">
    <source>
        <dbReference type="PIRNR" id="PIRNR000732"/>
    </source>
</evidence>
<dbReference type="InterPro" id="IPR018274">
    <property type="entry name" value="PEP_util_AS"/>
</dbReference>
<dbReference type="SUPFAM" id="SSF47831">
    <property type="entry name" value="Enzyme I of the PEP:sugar phosphotransferase system HPr-binding (sub)domain"/>
    <property type="match status" value="1"/>
</dbReference>
<evidence type="ECO:0000256" key="2">
    <source>
        <dbReference type="ARBA" id="ARBA00001946"/>
    </source>
</evidence>
<keyword evidence="14 17" id="KW-0418">Kinase</keyword>
<comment type="caution">
    <text evidence="24">The sequence shown here is derived from an EMBL/GenBank/DDBJ whole genome shotgun (WGS) entry which is preliminary data.</text>
</comment>
<dbReference type="InterPro" id="IPR036618">
    <property type="entry name" value="PtsI_HPr-bd_sf"/>
</dbReference>
<dbReference type="InterPro" id="IPR006318">
    <property type="entry name" value="PTS_EI-like"/>
</dbReference>
<protein>
    <recommendedName>
        <fullName evidence="7 17">Phosphoenolpyruvate-protein phosphotransferase</fullName>
        <ecNumber evidence="6 17">2.7.3.9</ecNumber>
    </recommendedName>
    <alternativeName>
        <fullName evidence="16 17">Phosphotransferase system, enzyme I</fullName>
    </alternativeName>
</protein>
<sequence length="585" mass="64932">MSRKRSKEVEFQGLGVSPGVAIGRAELYLNEVEETAVIQIPPDGREDEVKRYFDALSSVKEHLAGDARIVSKMIGRPEAAIYIAQLEMLKGTLFQKAIPEGIMEKGINAEAVVLDRLKSFERMEEGLSGSHSEMREKHKMDIRDLKRHIIGRLMKKNPQCLLFFDDVILVAPELLPSDITLFSQRQVLGIVTETGGRNSHAAILARSQGIPAVMGINRFTRKVGMGDGLIIDGSSGSVYLNPKQKTRKRYLEKRDREISARQEMERLIDLPSVTTDGVHVSIMANIGRSEDASLAKKYGAQGIGLFRTELPFLMGEHFVSEDEQYELYREVISMMDDLPVTIRTLDLGGDKFFAHDLIDREDNPFLGLRSIRFSMKYADIFLTQLRAILRASAHGRVKIMFPMVTSIVEIEEILKIYEAAKKDVIAKGIKPKHEPALGIMIEVPSAALMAGEFLRHFEFASIGTNDLIQYTLAVDRGNRAVSGLYTPYEPSVLKLIAMVAKAGKACGKEVNVCGEMASNPLLASLLVGLGIRVLSMEPRSILRAKSALLSTDAKRAEAVARRVLGMATPLEVENFLRNELHVNGI</sequence>
<evidence type="ECO:0000256" key="9">
    <source>
        <dbReference type="ARBA" id="ARBA00022490"/>
    </source>
</evidence>
<reference evidence="24" key="2">
    <citation type="submission" date="2021-01" db="EMBL/GenBank/DDBJ databases">
        <authorList>
            <person name="Hahn C.R."/>
            <person name="Youssef N.H."/>
            <person name="Elshahed M."/>
        </authorList>
    </citation>
    <scope>NUCLEOTIDE SEQUENCE</scope>
    <source>
        <strain evidence="24">Zod_Metabat.24</strain>
    </source>
</reference>
<dbReference type="Proteomes" id="UP000809273">
    <property type="component" value="Unassembled WGS sequence"/>
</dbReference>